<dbReference type="Proteomes" id="UP001172155">
    <property type="component" value="Unassembled WGS sequence"/>
</dbReference>
<name>A0AA40K7V0_9PEZI</name>
<evidence type="ECO:0000313" key="1">
    <source>
        <dbReference type="EMBL" id="KAK0749218.1"/>
    </source>
</evidence>
<reference evidence="1" key="1">
    <citation type="submission" date="2023-06" db="EMBL/GenBank/DDBJ databases">
        <title>Genome-scale phylogeny and comparative genomics of the fungal order Sordariales.</title>
        <authorList>
            <consortium name="Lawrence Berkeley National Laboratory"/>
            <person name="Hensen N."/>
            <person name="Bonometti L."/>
            <person name="Westerberg I."/>
            <person name="Brannstrom I.O."/>
            <person name="Guillou S."/>
            <person name="Cros-Aarteil S."/>
            <person name="Calhoun S."/>
            <person name="Haridas S."/>
            <person name="Kuo A."/>
            <person name="Mondo S."/>
            <person name="Pangilinan J."/>
            <person name="Riley R."/>
            <person name="LaButti K."/>
            <person name="Andreopoulos B."/>
            <person name="Lipzen A."/>
            <person name="Chen C."/>
            <person name="Yanf M."/>
            <person name="Daum C."/>
            <person name="Ng V."/>
            <person name="Clum A."/>
            <person name="Steindorff A."/>
            <person name="Ohm R."/>
            <person name="Martin F."/>
            <person name="Silar P."/>
            <person name="Natvig D."/>
            <person name="Lalanne C."/>
            <person name="Gautier V."/>
            <person name="Ament-velasquez S.L."/>
            <person name="Kruys A."/>
            <person name="Hutchinson M.I."/>
            <person name="Powell A.J."/>
            <person name="Barry K."/>
            <person name="Miller A.N."/>
            <person name="Grigoriev I.V."/>
            <person name="Debuchy R."/>
            <person name="Gladieux P."/>
            <person name="Thoren M.H."/>
            <person name="Johannesson H."/>
        </authorList>
    </citation>
    <scope>NUCLEOTIDE SEQUENCE</scope>
    <source>
        <strain evidence="1">SMH3187-1</strain>
    </source>
</reference>
<organism evidence="1 2">
    <name type="scientific">Schizothecium vesticola</name>
    <dbReference type="NCBI Taxonomy" id="314040"/>
    <lineage>
        <taxon>Eukaryota</taxon>
        <taxon>Fungi</taxon>
        <taxon>Dikarya</taxon>
        <taxon>Ascomycota</taxon>
        <taxon>Pezizomycotina</taxon>
        <taxon>Sordariomycetes</taxon>
        <taxon>Sordariomycetidae</taxon>
        <taxon>Sordariales</taxon>
        <taxon>Schizotheciaceae</taxon>
        <taxon>Schizothecium</taxon>
    </lineage>
</organism>
<dbReference type="AlphaFoldDB" id="A0AA40K7V0"/>
<keyword evidence="2" id="KW-1185">Reference proteome</keyword>
<sequence>MGERTGSRVFQYLWSYVFVCHCRIAQVCRGEHPATIVPLEGFVRHQGRRVSGPESAGRPRDSVAGLGSDIERIYVPVQPPPLGRWEWPISIQHIELSQCPCRAATSWTEGNS</sequence>
<dbReference type="EMBL" id="JAUKUD010000003">
    <property type="protein sequence ID" value="KAK0749218.1"/>
    <property type="molecule type" value="Genomic_DNA"/>
</dbReference>
<comment type="caution">
    <text evidence="1">The sequence shown here is derived from an EMBL/GenBank/DDBJ whole genome shotgun (WGS) entry which is preliminary data.</text>
</comment>
<proteinExistence type="predicted"/>
<gene>
    <name evidence="1" type="ORF">B0T18DRAFT_406058</name>
</gene>
<accession>A0AA40K7V0</accession>
<protein>
    <submittedName>
        <fullName evidence="1">Uncharacterized protein</fullName>
    </submittedName>
</protein>
<evidence type="ECO:0000313" key="2">
    <source>
        <dbReference type="Proteomes" id="UP001172155"/>
    </source>
</evidence>